<dbReference type="HAMAP" id="MF_00261">
    <property type="entry name" value="RNApol_arch_Rpo11"/>
    <property type="match status" value="1"/>
</dbReference>
<dbReference type="AlphaFoldDB" id="A0AAE8STY8"/>
<keyword evidence="3" id="KW-0804">Transcription</keyword>
<gene>
    <name evidence="7" type="ORF">DNG_03390</name>
</gene>
<proteinExistence type="inferred from homology"/>
<evidence type="ECO:0000313" key="7">
    <source>
        <dbReference type="EMBL" id="SPO00641.1"/>
    </source>
</evidence>
<dbReference type="CDD" id="cd06926">
    <property type="entry name" value="RNAP_II_RPB11"/>
    <property type="match status" value="1"/>
</dbReference>
<evidence type="ECO:0000256" key="4">
    <source>
        <dbReference type="ARBA" id="ARBA00023242"/>
    </source>
</evidence>
<dbReference type="PANTHER" id="PTHR13946:SF16">
    <property type="entry name" value="DNA-DIRECTED RNA POLYMERASE II SUBUNIT RPB11"/>
    <property type="match status" value="1"/>
</dbReference>
<evidence type="ECO:0000256" key="2">
    <source>
        <dbReference type="ARBA" id="ARBA00022478"/>
    </source>
</evidence>
<reference evidence="7" key="1">
    <citation type="submission" date="2018-03" db="EMBL/GenBank/DDBJ databases">
        <authorList>
            <person name="Guldener U."/>
        </authorList>
    </citation>
    <scope>NUCLEOTIDE SEQUENCE</scope>
</reference>
<comment type="caution">
    <text evidence="7">The sequence shown here is derived from an EMBL/GenBank/DDBJ whole genome shotgun (WGS) entry which is preliminary data.</text>
</comment>
<dbReference type="GO" id="GO:0006366">
    <property type="term" value="P:transcription by RNA polymerase II"/>
    <property type="evidence" value="ECO:0007669"/>
    <property type="project" value="InterPro"/>
</dbReference>
<dbReference type="EMBL" id="ONZQ02000004">
    <property type="protein sequence ID" value="SPO00641.1"/>
    <property type="molecule type" value="Genomic_DNA"/>
</dbReference>
<keyword evidence="4" id="KW-0539">Nucleus</keyword>
<evidence type="ECO:0000259" key="6">
    <source>
        <dbReference type="Pfam" id="PF13656"/>
    </source>
</evidence>
<dbReference type="Pfam" id="PF13656">
    <property type="entry name" value="RNA_pol_L_2"/>
    <property type="match status" value="1"/>
</dbReference>
<dbReference type="GO" id="GO:0046983">
    <property type="term" value="F:protein dimerization activity"/>
    <property type="evidence" value="ECO:0007669"/>
    <property type="project" value="InterPro"/>
</dbReference>
<dbReference type="PANTHER" id="PTHR13946">
    <property type="entry name" value="DNA-DIRECTED RNA POLYMERASE I,II,III"/>
    <property type="match status" value="1"/>
</dbReference>
<comment type="subcellular location">
    <subcellularLocation>
        <location evidence="1">Nucleus</location>
    </subcellularLocation>
</comment>
<dbReference type="InterPro" id="IPR037685">
    <property type="entry name" value="RBP11"/>
</dbReference>
<protein>
    <submittedName>
        <fullName evidence="7">Related to DNA-directed RNA polymerase 13.3K chain</fullName>
    </submittedName>
</protein>
<dbReference type="SUPFAM" id="SSF55257">
    <property type="entry name" value="RBP11-like subunits of RNA polymerase"/>
    <property type="match status" value="1"/>
</dbReference>
<evidence type="ECO:0000256" key="5">
    <source>
        <dbReference type="ARBA" id="ARBA00025751"/>
    </source>
</evidence>
<evidence type="ECO:0000256" key="3">
    <source>
        <dbReference type="ARBA" id="ARBA00023163"/>
    </source>
</evidence>
<dbReference type="GO" id="GO:0003899">
    <property type="term" value="F:DNA-directed RNA polymerase activity"/>
    <property type="evidence" value="ECO:0007669"/>
    <property type="project" value="InterPro"/>
</dbReference>
<name>A0AAE8STY8_9PEZI</name>
<keyword evidence="2 7" id="KW-0240">DNA-directed RNA polymerase</keyword>
<dbReference type="InterPro" id="IPR008193">
    <property type="entry name" value="RNA_pol_Rpb11_13-16kDa_CS"/>
</dbReference>
<evidence type="ECO:0000313" key="8">
    <source>
        <dbReference type="Proteomes" id="UP001187682"/>
    </source>
</evidence>
<keyword evidence="8" id="KW-1185">Reference proteome</keyword>
<dbReference type="GO" id="GO:0003677">
    <property type="term" value="F:DNA binding"/>
    <property type="evidence" value="ECO:0007669"/>
    <property type="project" value="InterPro"/>
</dbReference>
<dbReference type="InterPro" id="IPR036603">
    <property type="entry name" value="RBP11-like"/>
</dbReference>
<accession>A0AAE8STY8</accession>
<comment type="similarity">
    <text evidence="5">Belongs to the archaeal Rpo11/eukaryotic RPB11/RPC19 RNA polymerase subunit family.</text>
</comment>
<dbReference type="PROSITE" id="PS01154">
    <property type="entry name" value="RNA_POL_L_13KD"/>
    <property type="match status" value="1"/>
</dbReference>
<evidence type="ECO:0000256" key="1">
    <source>
        <dbReference type="ARBA" id="ARBA00004123"/>
    </source>
</evidence>
<dbReference type="Proteomes" id="UP001187682">
    <property type="component" value="Unassembled WGS sequence"/>
</dbReference>
<dbReference type="InterPro" id="IPR022905">
    <property type="entry name" value="Rpo11-like"/>
</dbReference>
<feature type="domain" description="DNA-directed RNA polymerase RBP11-like dimerisation" evidence="6">
    <location>
        <begin position="38"/>
        <end position="110"/>
    </location>
</feature>
<dbReference type="Gene3D" id="3.30.1360.10">
    <property type="entry name" value="RNA polymerase, RBP11-like subunit"/>
    <property type="match status" value="1"/>
</dbReference>
<organism evidence="7 8">
    <name type="scientific">Cephalotrichum gorgonifer</name>
    <dbReference type="NCBI Taxonomy" id="2041049"/>
    <lineage>
        <taxon>Eukaryota</taxon>
        <taxon>Fungi</taxon>
        <taxon>Dikarya</taxon>
        <taxon>Ascomycota</taxon>
        <taxon>Pezizomycotina</taxon>
        <taxon>Sordariomycetes</taxon>
        <taxon>Hypocreomycetidae</taxon>
        <taxon>Microascales</taxon>
        <taxon>Microascaceae</taxon>
        <taxon>Cephalotrichum</taxon>
    </lineage>
</organism>
<sequence>MAEYPYEADNGSTFELFTLAEGEKKIEEVPFTAIPNCSDFIIKKEDHTLGNLLSEHAKKHRNVLMAGYKMAHPNVTEVFIRIQTDGTITPKEAFVAVCQKLLRDFTHLSQEFAREWELRRMVNEGEQQNQNGNV</sequence>
<dbReference type="InterPro" id="IPR009025">
    <property type="entry name" value="RBP11-like_dimer"/>
</dbReference>
<dbReference type="GO" id="GO:0005665">
    <property type="term" value="C:RNA polymerase II, core complex"/>
    <property type="evidence" value="ECO:0007669"/>
    <property type="project" value="InterPro"/>
</dbReference>